<dbReference type="Pfam" id="PF00702">
    <property type="entry name" value="Hydrolase"/>
    <property type="match status" value="1"/>
</dbReference>
<comment type="cofactor">
    <cofactor evidence="1">
        <name>Mg(2+)</name>
        <dbReference type="ChEBI" id="CHEBI:18420"/>
    </cofactor>
</comment>
<evidence type="ECO:0000313" key="5">
    <source>
        <dbReference type="Proteomes" id="UP001595850"/>
    </source>
</evidence>
<name>A0ABV8I8F1_9ACTN</name>
<evidence type="ECO:0000256" key="1">
    <source>
        <dbReference type="ARBA" id="ARBA00001946"/>
    </source>
</evidence>
<evidence type="ECO:0000256" key="3">
    <source>
        <dbReference type="ARBA" id="ARBA00022842"/>
    </source>
</evidence>
<dbReference type="EMBL" id="JBHSBM010000020">
    <property type="protein sequence ID" value="MFC4060332.1"/>
    <property type="molecule type" value="Genomic_DNA"/>
</dbReference>
<dbReference type="Gene3D" id="1.20.120.1600">
    <property type="match status" value="1"/>
</dbReference>
<accession>A0ABV8I8F1</accession>
<evidence type="ECO:0000256" key="2">
    <source>
        <dbReference type="ARBA" id="ARBA00022801"/>
    </source>
</evidence>
<gene>
    <name evidence="4" type="ORF">ACFOWE_18670</name>
</gene>
<dbReference type="PANTHER" id="PTHR46470:SF4">
    <property type="entry name" value="5-AMINO-6-(5-PHOSPHO-D-RIBITYLAMINO)URACIL PHOSPHATASE YIGB"/>
    <property type="match status" value="1"/>
</dbReference>
<comment type="caution">
    <text evidence="4">The sequence shown here is derived from an EMBL/GenBank/DDBJ whole genome shotgun (WGS) entry which is preliminary data.</text>
</comment>
<dbReference type="SUPFAM" id="SSF56784">
    <property type="entry name" value="HAD-like"/>
    <property type="match status" value="1"/>
</dbReference>
<keyword evidence="3" id="KW-0460">Magnesium</keyword>
<evidence type="ECO:0000313" key="4">
    <source>
        <dbReference type="EMBL" id="MFC4060332.1"/>
    </source>
</evidence>
<dbReference type="PRINTS" id="PR00413">
    <property type="entry name" value="HADHALOGNASE"/>
</dbReference>
<protein>
    <submittedName>
        <fullName evidence="4">HAD family hydrolase</fullName>
        <ecNumber evidence="4">3.1.3.-</ecNumber>
    </submittedName>
</protein>
<dbReference type="GO" id="GO:0016787">
    <property type="term" value="F:hydrolase activity"/>
    <property type="evidence" value="ECO:0007669"/>
    <property type="project" value="UniProtKB-KW"/>
</dbReference>
<dbReference type="RefSeq" id="WP_377289479.1">
    <property type="nucleotide sequence ID" value="NZ_JBHSBM010000020.1"/>
</dbReference>
<dbReference type="InterPro" id="IPR023214">
    <property type="entry name" value="HAD_sf"/>
</dbReference>
<proteinExistence type="predicted"/>
<sequence length="232" mass="25333">MIRAILFDLDGTLLDHRGAADRAAAAWARATAPGHPRLPEVPRLWQRLEEVHVRSWQAGECSFAEQRRRRVRDLCAELRLAAPADADASFAGYLEHYRRRWRAFPDVPEALDAFDALGGLRLGVLTNGEAAQQAAKLAAIGLAGRLDPVLTSDLLGGHYKPARDCYLHAARLLDLPPEQVLVVGDDLDADVLGPRTAGMHSVWLDRGTAPSRTPPPDAPRITLLTELPALLS</sequence>
<dbReference type="InterPro" id="IPR036412">
    <property type="entry name" value="HAD-like_sf"/>
</dbReference>
<dbReference type="SFLD" id="SFLDS00003">
    <property type="entry name" value="Haloacid_Dehalogenase"/>
    <property type="match status" value="1"/>
</dbReference>
<dbReference type="SFLD" id="SFLDG01129">
    <property type="entry name" value="C1.5:_HAD__Beta-PGM__Phosphata"/>
    <property type="match status" value="1"/>
</dbReference>
<dbReference type="NCBIfam" id="TIGR01549">
    <property type="entry name" value="HAD-SF-IA-v1"/>
    <property type="match status" value="1"/>
</dbReference>
<dbReference type="NCBIfam" id="TIGR01509">
    <property type="entry name" value="HAD-SF-IA-v3"/>
    <property type="match status" value="1"/>
</dbReference>
<keyword evidence="2 4" id="KW-0378">Hydrolase</keyword>
<dbReference type="EC" id="3.1.3.-" evidence="4"/>
<dbReference type="Proteomes" id="UP001595850">
    <property type="component" value="Unassembled WGS sequence"/>
</dbReference>
<dbReference type="PANTHER" id="PTHR46470">
    <property type="entry name" value="N-ACYLNEURAMINATE-9-PHOSPHATASE"/>
    <property type="match status" value="1"/>
</dbReference>
<organism evidence="4 5">
    <name type="scientific">Planomonospora corallina</name>
    <dbReference type="NCBI Taxonomy" id="1806052"/>
    <lineage>
        <taxon>Bacteria</taxon>
        <taxon>Bacillati</taxon>
        <taxon>Actinomycetota</taxon>
        <taxon>Actinomycetes</taxon>
        <taxon>Streptosporangiales</taxon>
        <taxon>Streptosporangiaceae</taxon>
        <taxon>Planomonospora</taxon>
    </lineage>
</organism>
<dbReference type="Gene3D" id="3.40.50.1000">
    <property type="entry name" value="HAD superfamily/HAD-like"/>
    <property type="match status" value="1"/>
</dbReference>
<dbReference type="InterPro" id="IPR006439">
    <property type="entry name" value="HAD-SF_hydro_IA"/>
</dbReference>
<keyword evidence="5" id="KW-1185">Reference proteome</keyword>
<dbReference type="InterPro" id="IPR051400">
    <property type="entry name" value="HAD-like_hydrolase"/>
</dbReference>
<reference evidence="5" key="1">
    <citation type="journal article" date="2019" name="Int. J. Syst. Evol. Microbiol.">
        <title>The Global Catalogue of Microorganisms (GCM) 10K type strain sequencing project: providing services to taxonomists for standard genome sequencing and annotation.</title>
        <authorList>
            <consortium name="The Broad Institute Genomics Platform"/>
            <consortium name="The Broad Institute Genome Sequencing Center for Infectious Disease"/>
            <person name="Wu L."/>
            <person name="Ma J."/>
        </authorList>
    </citation>
    <scope>NUCLEOTIDE SEQUENCE [LARGE SCALE GENOMIC DNA]</scope>
    <source>
        <strain evidence="5">TBRC 4489</strain>
    </source>
</reference>